<keyword evidence="3" id="KW-0963">Cytoplasm</keyword>
<sequence length="677" mass="78096">MNKFILHSEFDPAGDQPKAIKALSENYKIGMKEQTLLGVTGSGKTFTMAGVIQNLQVPTLILCPNKTLAAQLFREFKEFFPENAVEYFVSNFNYYQPEAYVPQKNLYIEKESRINDELERMRMSTVASLLERKDVIVVSSVSCIYGLGNPTDYKELLLLLTVGMKIDLAKVTKHLIRILYEERDFTLERASFRIQDGFLDIHSAYSKDLLRIEIKNDTIISINNMQFATGSVLEEMDRVIIYPAKLFATTDNKIETAIDNIELELKDRMQELEASGHHEEAQRLESRVKYDIEMMLTAGYCNGIENYSRHLTFRKPGERPFTLLDYFPKDNFLTILDESHLAVPQIGAMYNGNHNRRSTLIEFGFRLPSAIDHRPLKSEEFFDICDKILYVSATPADFEISRSEAIIEQIIRPTGLLDPLIEIRQTEGQIKDIIREAKARKKRNERVIVNTLTKKTAENLTEHLIEAGLLVSYIHSDVDTITRTEILRDLRLGKYDVIVGINLLREGIDLPEVSLVCILDADKIGFLRSTRSLIQIIGRSARNDSGLVLMYADKISDAMKEAIRETSRRRTIQEEHNARYNITPKTIRKDIKEILERKSEAVDSKKAIKSQIKHILKSNKETTEKIAKLEEIMFEFSEKLLFAEAAMFRDEILKLQKKNRLKYYNFLLKLRTKNEIH</sequence>
<dbReference type="Pfam" id="PF17757">
    <property type="entry name" value="UvrB_inter"/>
    <property type="match status" value="1"/>
</dbReference>
<keyword evidence="9" id="KW-0234">DNA repair</keyword>
<evidence type="ECO:0000256" key="13">
    <source>
        <dbReference type="SAM" id="Coils"/>
    </source>
</evidence>
<dbReference type="Pfam" id="PF04851">
    <property type="entry name" value="ResIII"/>
    <property type="match status" value="1"/>
</dbReference>
<evidence type="ECO:0000256" key="2">
    <source>
        <dbReference type="ARBA" id="ARBA00008533"/>
    </source>
</evidence>
<feature type="domain" description="Helicase ATP-binding" evidence="15">
    <location>
        <begin position="25"/>
        <end position="182"/>
    </location>
</feature>
<dbReference type="STRING" id="34097.SAMN02745150_01007"/>
<evidence type="ECO:0000313" key="18">
    <source>
        <dbReference type="Proteomes" id="UP000240042"/>
    </source>
</evidence>
<keyword evidence="10" id="KW-0742">SOS response</keyword>
<keyword evidence="5" id="KW-0227">DNA damage</keyword>
<dbReference type="Pfam" id="PF12344">
    <property type="entry name" value="UvrB"/>
    <property type="match status" value="1"/>
</dbReference>
<feature type="coiled-coil region" evidence="13">
    <location>
        <begin position="612"/>
        <end position="639"/>
    </location>
</feature>
<keyword evidence="13" id="KW-0175">Coiled coil</keyword>
<evidence type="ECO:0000256" key="10">
    <source>
        <dbReference type="ARBA" id="ARBA00023236"/>
    </source>
</evidence>
<dbReference type="CDD" id="cd17916">
    <property type="entry name" value="DEXHc_UvrB"/>
    <property type="match status" value="1"/>
</dbReference>
<dbReference type="NCBIfam" id="TIGR00631">
    <property type="entry name" value="uvrb"/>
    <property type="match status" value="1"/>
</dbReference>
<keyword evidence="4" id="KW-0547">Nucleotide-binding</keyword>
<dbReference type="GO" id="GO:0006289">
    <property type="term" value="P:nucleotide-excision repair"/>
    <property type="evidence" value="ECO:0007669"/>
    <property type="project" value="InterPro"/>
</dbReference>
<comment type="similarity">
    <text evidence="2">Belongs to the UvrB family.</text>
</comment>
<dbReference type="GO" id="GO:0016887">
    <property type="term" value="F:ATP hydrolysis activity"/>
    <property type="evidence" value="ECO:0007669"/>
    <property type="project" value="InterPro"/>
</dbReference>
<evidence type="ECO:0000259" key="16">
    <source>
        <dbReference type="PROSITE" id="PS51194"/>
    </source>
</evidence>
<keyword evidence="7" id="KW-0067">ATP-binding</keyword>
<gene>
    <name evidence="17" type="ORF">SAMN02745150_01007</name>
</gene>
<dbReference type="InterPro" id="IPR024759">
    <property type="entry name" value="UvrB_YAD/RRR_dom"/>
</dbReference>
<evidence type="ECO:0000313" key="17">
    <source>
        <dbReference type="EMBL" id="SFB83571.1"/>
    </source>
</evidence>
<dbReference type="GO" id="GO:0009432">
    <property type="term" value="P:SOS response"/>
    <property type="evidence" value="ECO:0007669"/>
    <property type="project" value="UniProtKB-KW"/>
</dbReference>
<dbReference type="InterPro" id="IPR041471">
    <property type="entry name" value="UvrB_inter"/>
</dbReference>
<dbReference type="InterPro" id="IPR001943">
    <property type="entry name" value="UVR_dom"/>
</dbReference>
<dbReference type="GO" id="GO:0003677">
    <property type="term" value="F:DNA binding"/>
    <property type="evidence" value="ECO:0007669"/>
    <property type="project" value="InterPro"/>
</dbReference>
<evidence type="ECO:0000256" key="11">
    <source>
        <dbReference type="ARBA" id="ARBA00026033"/>
    </source>
</evidence>
<evidence type="ECO:0000256" key="6">
    <source>
        <dbReference type="ARBA" id="ARBA00022769"/>
    </source>
</evidence>
<dbReference type="GO" id="GO:0005524">
    <property type="term" value="F:ATP binding"/>
    <property type="evidence" value="ECO:0007669"/>
    <property type="project" value="UniProtKB-KW"/>
</dbReference>
<protein>
    <recommendedName>
        <fullName evidence="12">UvrABC system protein B</fullName>
    </recommendedName>
</protein>
<dbReference type="PROSITE" id="PS51192">
    <property type="entry name" value="HELICASE_ATP_BIND_1"/>
    <property type="match status" value="1"/>
</dbReference>
<dbReference type="OrthoDB" id="9806651at2"/>
<comment type="subcellular location">
    <subcellularLocation>
        <location evidence="1">Cytoplasm</location>
    </subcellularLocation>
</comment>
<evidence type="ECO:0000256" key="1">
    <source>
        <dbReference type="ARBA" id="ARBA00004496"/>
    </source>
</evidence>
<evidence type="ECO:0000256" key="5">
    <source>
        <dbReference type="ARBA" id="ARBA00022763"/>
    </source>
</evidence>
<dbReference type="NCBIfam" id="NF003673">
    <property type="entry name" value="PRK05298.1"/>
    <property type="match status" value="1"/>
</dbReference>
<dbReference type="RefSeq" id="WP_092319261.1">
    <property type="nucleotide sequence ID" value="NZ_FOKY01000009.1"/>
</dbReference>
<dbReference type="InterPro" id="IPR001650">
    <property type="entry name" value="Helicase_C-like"/>
</dbReference>
<evidence type="ECO:0000256" key="9">
    <source>
        <dbReference type="ARBA" id="ARBA00023204"/>
    </source>
</evidence>
<dbReference type="GO" id="GO:0004518">
    <property type="term" value="F:nuclease activity"/>
    <property type="evidence" value="ECO:0007669"/>
    <property type="project" value="UniProtKB-KW"/>
</dbReference>
<dbReference type="EMBL" id="FOKY01000009">
    <property type="protein sequence ID" value="SFB83571.1"/>
    <property type="molecule type" value="Genomic_DNA"/>
</dbReference>
<accession>A0A1I1E8Z4</accession>
<dbReference type="AlphaFoldDB" id="A0A1I1E8Z4"/>
<name>A0A1I1E8Z4_BREAD</name>
<dbReference type="SUPFAM" id="SSF52540">
    <property type="entry name" value="P-loop containing nucleoside triphosphate hydrolases"/>
    <property type="match status" value="2"/>
</dbReference>
<dbReference type="InterPro" id="IPR006935">
    <property type="entry name" value="Helicase/UvrB_N"/>
</dbReference>
<organism evidence="17 18">
    <name type="scientific">Brevinema andersonii</name>
    <dbReference type="NCBI Taxonomy" id="34097"/>
    <lineage>
        <taxon>Bacteria</taxon>
        <taxon>Pseudomonadati</taxon>
        <taxon>Spirochaetota</taxon>
        <taxon>Spirochaetia</taxon>
        <taxon>Brevinematales</taxon>
        <taxon>Brevinemataceae</taxon>
        <taxon>Brevinema</taxon>
    </lineage>
</organism>
<evidence type="ECO:0000259" key="15">
    <source>
        <dbReference type="PROSITE" id="PS51192"/>
    </source>
</evidence>
<evidence type="ECO:0000259" key="14">
    <source>
        <dbReference type="PROSITE" id="PS50151"/>
    </source>
</evidence>
<feature type="domain" description="Helicase C-terminal" evidence="16">
    <location>
        <begin position="429"/>
        <end position="591"/>
    </location>
</feature>
<dbReference type="PANTHER" id="PTHR24029:SF0">
    <property type="entry name" value="UVRABC SYSTEM PROTEIN B"/>
    <property type="match status" value="1"/>
</dbReference>
<dbReference type="InterPro" id="IPR004807">
    <property type="entry name" value="UvrB"/>
</dbReference>
<dbReference type="Gene3D" id="3.40.50.300">
    <property type="entry name" value="P-loop containing nucleotide triphosphate hydrolases"/>
    <property type="match status" value="3"/>
</dbReference>
<dbReference type="GO" id="GO:0005737">
    <property type="term" value="C:cytoplasm"/>
    <property type="evidence" value="ECO:0007669"/>
    <property type="project" value="UniProtKB-SubCell"/>
</dbReference>
<evidence type="ECO:0000256" key="3">
    <source>
        <dbReference type="ARBA" id="ARBA00022490"/>
    </source>
</evidence>
<dbReference type="GO" id="GO:0009380">
    <property type="term" value="C:excinuclease repair complex"/>
    <property type="evidence" value="ECO:0007669"/>
    <property type="project" value="InterPro"/>
</dbReference>
<evidence type="ECO:0000256" key="7">
    <source>
        <dbReference type="ARBA" id="ARBA00022840"/>
    </source>
</evidence>
<dbReference type="Pfam" id="PF00271">
    <property type="entry name" value="Helicase_C"/>
    <property type="match status" value="1"/>
</dbReference>
<dbReference type="Proteomes" id="UP000240042">
    <property type="component" value="Unassembled WGS sequence"/>
</dbReference>
<dbReference type="InterPro" id="IPR014001">
    <property type="entry name" value="Helicase_ATP-bd"/>
</dbReference>
<dbReference type="SUPFAM" id="SSF46600">
    <property type="entry name" value="C-terminal UvrC-binding domain of UvrB"/>
    <property type="match status" value="1"/>
</dbReference>
<keyword evidence="18" id="KW-1185">Reference proteome</keyword>
<keyword evidence="6" id="KW-0228">DNA excision</keyword>
<dbReference type="PANTHER" id="PTHR24029">
    <property type="entry name" value="UVRABC SYSTEM PROTEIN B"/>
    <property type="match status" value="1"/>
</dbReference>
<dbReference type="InterPro" id="IPR036876">
    <property type="entry name" value="UVR_dom_sf"/>
</dbReference>
<evidence type="ECO:0000256" key="8">
    <source>
        <dbReference type="ARBA" id="ARBA00022881"/>
    </source>
</evidence>
<dbReference type="SMART" id="SM00487">
    <property type="entry name" value="DEXDc"/>
    <property type="match status" value="1"/>
</dbReference>
<dbReference type="Gene3D" id="4.10.860.10">
    <property type="entry name" value="UVR domain"/>
    <property type="match status" value="1"/>
</dbReference>
<dbReference type="InterPro" id="IPR027417">
    <property type="entry name" value="P-loop_NTPase"/>
</dbReference>
<proteinExistence type="inferred from homology"/>
<reference evidence="18" key="1">
    <citation type="submission" date="2016-10" db="EMBL/GenBank/DDBJ databases">
        <authorList>
            <person name="Varghese N."/>
            <person name="Submissions S."/>
        </authorList>
    </citation>
    <scope>NUCLEOTIDE SEQUENCE [LARGE SCALE GENOMIC DNA]</scope>
    <source>
        <strain evidence="18">ATCC 43811</strain>
    </source>
</reference>
<dbReference type="PROSITE" id="PS50151">
    <property type="entry name" value="UVR"/>
    <property type="match status" value="1"/>
</dbReference>
<evidence type="ECO:0000256" key="12">
    <source>
        <dbReference type="ARBA" id="ARBA00029504"/>
    </source>
</evidence>
<keyword evidence="8" id="KW-0267">Excision nuclease</keyword>
<evidence type="ECO:0000256" key="4">
    <source>
        <dbReference type="ARBA" id="ARBA00022741"/>
    </source>
</evidence>
<comment type="subunit">
    <text evidence="11">Forms a heterotetramer with UvrA during the search for lesions. Interacts with UvrC in an incision complex.</text>
</comment>
<feature type="domain" description="UVR" evidence="14">
    <location>
        <begin position="623"/>
        <end position="658"/>
    </location>
</feature>
<dbReference type="SMART" id="SM00490">
    <property type="entry name" value="HELICc"/>
    <property type="match status" value="1"/>
</dbReference>
<dbReference type="PROSITE" id="PS51194">
    <property type="entry name" value="HELICASE_CTER"/>
    <property type="match status" value="1"/>
</dbReference>